<evidence type="ECO:0000313" key="1">
    <source>
        <dbReference type="EMBL" id="MFC4231624.1"/>
    </source>
</evidence>
<accession>A0ABV8PU34</accession>
<proteinExistence type="predicted"/>
<name>A0ABV8PU34_9BACT</name>
<dbReference type="EMBL" id="JBHSDC010000012">
    <property type="protein sequence ID" value="MFC4231624.1"/>
    <property type="molecule type" value="Genomic_DNA"/>
</dbReference>
<comment type="caution">
    <text evidence="1">The sequence shown here is derived from an EMBL/GenBank/DDBJ whole genome shotgun (WGS) entry which is preliminary data.</text>
</comment>
<dbReference type="RefSeq" id="WP_379013170.1">
    <property type="nucleotide sequence ID" value="NZ_JBHSDC010000012.1"/>
</dbReference>
<keyword evidence="2" id="KW-1185">Reference proteome</keyword>
<reference evidence="2" key="1">
    <citation type="journal article" date="2019" name="Int. J. Syst. Evol. Microbiol.">
        <title>The Global Catalogue of Microorganisms (GCM) 10K type strain sequencing project: providing services to taxonomists for standard genome sequencing and annotation.</title>
        <authorList>
            <consortium name="The Broad Institute Genomics Platform"/>
            <consortium name="The Broad Institute Genome Sequencing Center for Infectious Disease"/>
            <person name="Wu L."/>
            <person name="Ma J."/>
        </authorList>
    </citation>
    <scope>NUCLEOTIDE SEQUENCE [LARGE SCALE GENOMIC DNA]</scope>
    <source>
        <strain evidence="2">CECT 8010</strain>
    </source>
</reference>
<organism evidence="1 2">
    <name type="scientific">Parasediminibacterium paludis</name>
    <dbReference type="NCBI Taxonomy" id="908966"/>
    <lineage>
        <taxon>Bacteria</taxon>
        <taxon>Pseudomonadati</taxon>
        <taxon>Bacteroidota</taxon>
        <taxon>Chitinophagia</taxon>
        <taxon>Chitinophagales</taxon>
        <taxon>Chitinophagaceae</taxon>
        <taxon>Parasediminibacterium</taxon>
    </lineage>
</organism>
<dbReference type="Proteomes" id="UP001595906">
    <property type="component" value="Unassembled WGS sequence"/>
</dbReference>
<evidence type="ECO:0000313" key="2">
    <source>
        <dbReference type="Proteomes" id="UP001595906"/>
    </source>
</evidence>
<sequence>MALTTTYKRTYGRTKKQGTQHALLTTTGKRVMPKLLGKDIIALKNIRRAGEKAALRARKTMGYTITQSGNWIVKTDSKGNIVQRIVQIERAGTPKVILLD</sequence>
<protein>
    <submittedName>
        <fullName evidence="1">Uncharacterized protein</fullName>
    </submittedName>
</protein>
<gene>
    <name evidence="1" type="ORF">ACFOW1_06970</name>
</gene>